<accession>A0A9W8Z3W2</accession>
<evidence type="ECO:0000256" key="1">
    <source>
        <dbReference type="SAM" id="Phobius"/>
    </source>
</evidence>
<evidence type="ECO:0000313" key="3">
    <source>
        <dbReference type="Proteomes" id="UP001140453"/>
    </source>
</evidence>
<gene>
    <name evidence="2" type="ORF">N0V93_000365</name>
</gene>
<name>A0A9W8Z3W2_9PEZI</name>
<reference evidence="2" key="1">
    <citation type="submission" date="2022-10" db="EMBL/GenBank/DDBJ databases">
        <title>Tapping the CABI collections for fungal endophytes: first genome assemblies for Collariella, Neodidymelliopsis, Ascochyta clinopodiicola, Didymella pomorum, Didymosphaeria variabile, Neocosmospora piperis and Neocucurbitaria cava.</title>
        <authorList>
            <person name="Hill R."/>
        </authorList>
    </citation>
    <scope>NUCLEOTIDE SEQUENCE</scope>
    <source>
        <strain evidence="2">IMI 355082</strain>
    </source>
</reference>
<feature type="transmembrane region" description="Helical" evidence="1">
    <location>
        <begin position="79"/>
        <end position="96"/>
    </location>
</feature>
<keyword evidence="1" id="KW-0472">Membrane</keyword>
<dbReference type="Gene3D" id="1.20.140.150">
    <property type="match status" value="1"/>
</dbReference>
<proteinExistence type="predicted"/>
<dbReference type="OrthoDB" id="61370at2759"/>
<feature type="transmembrane region" description="Helical" evidence="1">
    <location>
        <begin position="7"/>
        <end position="31"/>
    </location>
</feature>
<keyword evidence="1" id="KW-1133">Transmembrane helix</keyword>
<protein>
    <submittedName>
        <fullName evidence="2">Uncharacterized protein</fullName>
    </submittedName>
</protein>
<dbReference type="EMBL" id="JAPEVB010000001">
    <property type="protein sequence ID" value="KAJ4396147.1"/>
    <property type="molecule type" value="Genomic_DNA"/>
</dbReference>
<comment type="caution">
    <text evidence="2">The sequence shown here is derived from an EMBL/GenBank/DDBJ whole genome shotgun (WGS) entry which is preliminary data.</text>
</comment>
<dbReference type="AlphaFoldDB" id="A0A9W8Z3W2"/>
<evidence type="ECO:0000313" key="2">
    <source>
        <dbReference type="EMBL" id="KAJ4396147.1"/>
    </source>
</evidence>
<keyword evidence="3" id="KW-1185">Reference proteome</keyword>
<feature type="transmembrane region" description="Helical" evidence="1">
    <location>
        <begin position="108"/>
        <end position="131"/>
    </location>
</feature>
<dbReference type="Proteomes" id="UP001140453">
    <property type="component" value="Unassembled WGS sequence"/>
</dbReference>
<keyword evidence="1" id="KW-0812">Transmembrane</keyword>
<organism evidence="2 3">
    <name type="scientific">Gnomoniopsis smithogilvyi</name>
    <dbReference type="NCBI Taxonomy" id="1191159"/>
    <lineage>
        <taxon>Eukaryota</taxon>
        <taxon>Fungi</taxon>
        <taxon>Dikarya</taxon>
        <taxon>Ascomycota</taxon>
        <taxon>Pezizomycotina</taxon>
        <taxon>Sordariomycetes</taxon>
        <taxon>Sordariomycetidae</taxon>
        <taxon>Diaporthales</taxon>
        <taxon>Gnomoniaceae</taxon>
        <taxon>Gnomoniopsis</taxon>
    </lineage>
</organism>
<sequence>MTRLYVYGGALAVFIVASAMTLAAILVPHWVSMDVAVHGSDKIYSQHLGLHHYCNTALPGKPCRNFPDTELDCSSNDNFATVAELATLVGFVVTIGGGKVKREYGWKVLSGLLATVAVVQFAALGLVSYLFENDDFFAVPDWRLDTSWILCTVSASVAALLVGGLALSAYYLPPEDDGYNFLEDPLDV</sequence>
<feature type="transmembrane region" description="Helical" evidence="1">
    <location>
        <begin position="147"/>
        <end position="172"/>
    </location>
</feature>